<evidence type="ECO:0000259" key="1">
    <source>
        <dbReference type="Pfam" id="PF01965"/>
    </source>
</evidence>
<comment type="caution">
    <text evidence="2">The sequence shown here is derived from an EMBL/GenBank/DDBJ whole genome shotgun (WGS) entry which is preliminary data.</text>
</comment>
<dbReference type="PANTHER" id="PTHR48094:SF12">
    <property type="entry name" value="PARKINSON DISEASE PROTEIN 7 HOMOLOG"/>
    <property type="match status" value="1"/>
</dbReference>
<feature type="domain" description="DJ-1/PfpI" evidence="1">
    <location>
        <begin position="33"/>
        <end position="128"/>
    </location>
</feature>
<reference evidence="2 3" key="1">
    <citation type="journal article" date="2020" name="Mol. Biol. Evol.">
        <title>Distinct Expression and Methylation Patterns for Genes with Different Fates following a Single Whole-Genome Duplication in Flowering Plants.</title>
        <authorList>
            <person name="Shi T."/>
            <person name="Rahmani R.S."/>
            <person name="Gugger P.F."/>
            <person name="Wang M."/>
            <person name="Li H."/>
            <person name="Zhang Y."/>
            <person name="Li Z."/>
            <person name="Wang Q."/>
            <person name="Van de Peer Y."/>
            <person name="Marchal K."/>
            <person name="Chen J."/>
        </authorList>
    </citation>
    <scope>NUCLEOTIDE SEQUENCE [LARGE SCALE GENOMIC DNA]</scope>
    <source>
        <tissue evidence="2">Leaf</tissue>
    </source>
</reference>
<name>A0A822Y035_NELNU</name>
<dbReference type="InterPro" id="IPR029062">
    <property type="entry name" value="Class_I_gatase-like"/>
</dbReference>
<dbReference type="AlphaFoldDB" id="A0A822Y035"/>
<proteinExistence type="predicted"/>
<dbReference type="PANTHER" id="PTHR48094">
    <property type="entry name" value="PROTEIN/NUCLEIC ACID DEGLYCASE DJ-1-RELATED"/>
    <property type="match status" value="1"/>
</dbReference>
<dbReference type="Proteomes" id="UP000607653">
    <property type="component" value="Unassembled WGS sequence"/>
</dbReference>
<sequence>MEAITIIDVLPQAKANVVVKLMADILLDEAANFVQGGFPGAQAFLNSKKLVSLLRKQMKSNRPYGAICASPTIILEHMFLLKKARAYPPMCSNISDPSKVENRVVVDGNLITSREPAGTSMGFSLAIVSCLVAR</sequence>
<dbReference type="SUPFAM" id="SSF52317">
    <property type="entry name" value="Class I glutamine amidotransferase-like"/>
    <property type="match status" value="1"/>
</dbReference>
<accession>A0A822Y035</accession>
<evidence type="ECO:0000313" key="3">
    <source>
        <dbReference type="Proteomes" id="UP000607653"/>
    </source>
</evidence>
<organism evidence="2 3">
    <name type="scientific">Nelumbo nucifera</name>
    <name type="common">Sacred lotus</name>
    <dbReference type="NCBI Taxonomy" id="4432"/>
    <lineage>
        <taxon>Eukaryota</taxon>
        <taxon>Viridiplantae</taxon>
        <taxon>Streptophyta</taxon>
        <taxon>Embryophyta</taxon>
        <taxon>Tracheophyta</taxon>
        <taxon>Spermatophyta</taxon>
        <taxon>Magnoliopsida</taxon>
        <taxon>Proteales</taxon>
        <taxon>Nelumbonaceae</taxon>
        <taxon>Nelumbo</taxon>
    </lineage>
</organism>
<protein>
    <recommendedName>
        <fullName evidence="1">DJ-1/PfpI domain-containing protein</fullName>
    </recommendedName>
</protein>
<dbReference type="Pfam" id="PF01965">
    <property type="entry name" value="DJ-1_PfpI"/>
    <property type="match status" value="1"/>
</dbReference>
<keyword evidence="3" id="KW-1185">Reference proteome</keyword>
<gene>
    <name evidence="2" type="ORF">HUJ06_026295</name>
</gene>
<dbReference type="InterPro" id="IPR002818">
    <property type="entry name" value="DJ-1/PfpI"/>
</dbReference>
<dbReference type="InterPro" id="IPR050325">
    <property type="entry name" value="Prot/Nucl_acid_deglycase"/>
</dbReference>
<dbReference type="Gene3D" id="3.40.50.880">
    <property type="match status" value="1"/>
</dbReference>
<dbReference type="EMBL" id="DUZY01000001">
    <property type="protein sequence ID" value="DAD24831.1"/>
    <property type="molecule type" value="Genomic_DNA"/>
</dbReference>
<evidence type="ECO:0000313" key="2">
    <source>
        <dbReference type="EMBL" id="DAD24831.1"/>
    </source>
</evidence>